<evidence type="ECO:0000256" key="4">
    <source>
        <dbReference type="ARBA" id="ARBA00022679"/>
    </source>
</evidence>
<evidence type="ECO:0000256" key="8">
    <source>
        <dbReference type="ARBA" id="ARBA00022840"/>
    </source>
</evidence>
<name>A0A841B675_9PSEU</name>
<evidence type="ECO:0000256" key="7">
    <source>
        <dbReference type="ARBA" id="ARBA00022777"/>
    </source>
</evidence>
<dbReference type="Proteomes" id="UP000580861">
    <property type="component" value="Unassembled WGS sequence"/>
</dbReference>
<comment type="catalytic activity">
    <reaction evidence="9 10">
        <text>dTMP + ATP = dTDP + ADP</text>
        <dbReference type="Rhea" id="RHEA:13517"/>
        <dbReference type="ChEBI" id="CHEBI:30616"/>
        <dbReference type="ChEBI" id="CHEBI:58369"/>
        <dbReference type="ChEBI" id="CHEBI:63528"/>
        <dbReference type="ChEBI" id="CHEBI:456216"/>
        <dbReference type="EC" id="2.7.4.9"/>
    </reaction>
</comment>
<reference evidence="12 13" key="1">
    <citation type="submission" date="2020-08" db="EMBL/GenBank/DDBJ databases">
        <title>Sequencing the genomes of 1000 actinobacteria strains.</title>
        <authorList>
            <person name="Klenk H.-P."/>
        </authorList>
    </citation>
    <scope>NUCLEOTIDE SEQUENCE [LARGE SCALE GENOMIC DNA]</scope>
    <source>
        <strain evidence="12 13">DSM 45272</strain>
    </source>
</reference>
<keyword evidence="7 10" id="KW-0418">Kinase</keyword>
<feature type="domain" description="Thymidylate kinase-like" evidence="11">
    <location>
        <begin position="12"/>
        <end position="170"/>
    </location>
</feature>
<accession>A0A841B675</accession>
<evidence type="ECO:0000259" key="11">
    <source>
        <dbReference type="Pfam" id="PF02223"/>
    </source>
</evidence>
<keyword evidence="6 10" id="KW-0547">Nucleotide-binding</keyword>
<evidence type="ECO:0000256" key="2">
    <source>
        <dbReference type="ARBA" id="ARBA00012980"/>
    </source>
</evidence>
<evidence type="ECO:0000256" key="1">
    <source>
        <dbReference type="ARBA" id="ARBA00009776"/>
    </source>
</evidence>
<comment type="function">
    <text evidence="10">Phosphorylation of dTMP to form dTDP in both de novo and salvage pathways of dTTP synthesis.</text>
</comment>
<comment type="caution">
    <text evidence="10">Lacks conserved residue(s) required for the propagation of feature annotation.</text>
</comment>
<dbReference type="Gene3D" id="3.40.50.300">
    <property type="entry name" value="P-loop containing nucleotide triphosphate hydrolases"/>
    <property type="match status" value="1"/>
</dbReference>
<keyword evidence="13" id="KW-1185">Reference proteome</keyword>
<evidence type="ECO:0000313" key="13">
    <source>
        <dbReference type="Proteomes" id="UP000580861"/>
    </source>
</evidence>
<dbReference type="PANTHER" id="PTHR10344">
    <property type="entry name" value="THYMIDYLATE KINASE"/>
    <property type="match status" value="1"/>
</dbReference>
<dbReference type="GO" id="GO:0004798">
    <property type="term" value="F:dTMP kinase activity"/>
    <property type="evidence" value="ECO:0007669"/>
    <property type="project" value="UniProtKB-UniRule"/>
</dbReference>
<keyword evidence="8 10" id="KW-0067">ATP-binding</keyword>
<dbReference type="Pfam" id="PF02223">
    <property type="entry name" value="Thymidylate_kin"/>
    <property type="match status" value="1"/>
</dbReference>
<dbReference type="SUPFAM" id="SSF52540">
    <property type="entry name" value="P-loop containing nucleoside triphosphate hydrolases"/>
    <property type="match status" value="1"/>
</dbReference>
<dbReference type="GO" id="GO:0006235">
    <property type="term" value="P:dTTP biosynthetic process"/>
    <property type="evidence" value="ECO:0007669"/>
    <property type="project" value="UniProtKB-UniRule"/>
</dbReference>
<dbReference type="NCBIfam" id="TIGR00041">
    <property type="entry name" value="DTMP_kinase"/>
    <property type="match status" value="1"/>
</dbReference>
<dbReference type="GO" id="GO:0005524">
    <property type="term" value="F:ATP binding"/>
    <property type="evidence" value="ECO:0007669"/>
    <property type="project" value="UniProtKB-UniRule"/>
</dbReference>
<dbReference type="EC" id="2.7.4.9" evidence="2 10"/>
<dbReference type="AlphaFoldDB" id="A0A841B675"/>
<keyword evidence="4 10" id="KW-0808">Transferase</keyword>
<organism evidence="12 13">
    <name type="scientific">Amycolatopsis umgeniensis</name>
    <dbReference type="NCBI Taxonomy" id="336628"/>
    <lineage>
        <taxon>Bacteria</taxon>
        <taxon>Bacillati</taxon>
        <taxon>Actinomycetota</taxon>
        <taxon>Actinomycetes</taxon>
        <taxon>Pseudonocardiales</taxon>
        <taxon>Pseudonocardiaceae</taxon>
        <taxon>Amycolatopsis</taxon>
    </lineage>
</organism>
<comment type="similarity">
    <text evidence="1 10">Belongs to the thymidylate kinase family.</text>
</comment>
<protein>
    <recommendedName>
        <fullName evidence="3 10">Thymidylate kinase</fullName>
        <ecNumber evidence="2 10">2.7.4.9</ecNumber>
    </recommendedName>
    <alternativeName>
        <fullName evidence="10">dTMP kinase</fullName>
    </alternativeName>
</protein>
<evidence type="ECO:0000256" key="5">
    <source>
        <dbReference type="ARBA" id="ARBA00022727"/>
    </source>
</evidence>
<evidence type="ECO:0000256" key="9">
    <source>
        <dbReference type="ARBA" id="ARBA00048743"/>
    </source>
</evidence>
<proteinExistence type="inferred from homology"/>
<evidence type="ECO:0000256" key="6">
    <source>
        <dbReference type="ARBA" id="ARBA00022741"/>
    </source>
</evidence>
<evidence type="ECO:0000313" key="12">
    <source>
        <dbReference type="EMBL" id="MBB5853994.1"/>
    </source>
</evidence>
<dbReference type="GO" id="GO:0005737">
    <property type="term" value="C:cytoplasm"/>
    <property type="evidence" value="ECO:0007669"/>
    <property type="project" value="TreeGrafter"/>
</dbReference>
<dbReference type="EMBL" id="JACHMX010000001">
    <property type="protein sequence ID" value="MBB5853994.1"/>
    <property type="molecule type" value="Genomic_DNA"/>
</dbReference>
<gene>
    <name evidence="10" type="primary">tmk</name>
    <name evidence="12" type="ORF">HDA45_004081</name>
</gene>
<dbReference type="InterPro" id="IPR018094">
    <property type="entry name" value="Thymidylate_kinase"/>
</dbReference>
<dbReference type="HAMAP" id="MF_00165">
    <property type="entry name" value="Thymidylate_kinase"/>
    <property type="match status" value="1"/>
</dbReference>
<dbReference type="GO" id="GO:0006227">
    <property type="term" value="P:dUDP biosynthetic process"/>
    <property type="evidence" value="ECO:0007669"/>
    <property type="project" value="TreeGrafter"/>
</dbReference>
<dbReference type="RefSeq" id="WP_184897670.1">
    <property type="nucleotide sequence ID" value="NZ_JACHMX010000001.1"/>
</dbReference>
<sequence>MTTTHRGAFVTLDGPAGVGKTTTARLLREYLVGTYGYQVCATTEPTPETLGHIARHNTDTYRGHTLACLVAADRYHHLETAVRPHLAEGVIVVCDRYVASSYVLQCMDGVPLPFVEAINAAADVPDLAVILQAPPEVTAARVAARGAHDRFHTGEESSRRESELYEKAAERLARWRYPVLAVDTAGASPDKIAAYLADRIADMVEGPAAEVASA</sequence>
<comment type="caution">
    <text evidence="12">The sequence shown here is derived from an EMBL/GenBank/DDBJ whole genome shotgun (WGS) entry which is preliminary data.</text>
</comment>
<dbReference type="CDD" id="cd01672">
    <property type="entry name" value="TMPK"/>
    <property type="match status" value="1"/>
</dbReference>
<dbReference type="InterPro" id="IPR039430">
    <property type="entry name" value="Thymidylate_kin-like_dom"/>
</dbReference>
<dbReference type="PANTHER" id="PTHR10344:SF4">
    <property type="entry name" value="UMP-CMP KINASE 2, MITOCHONDRIAL"/>
    <property type="match status" value="1"/>
</dbReference>
<keyword evidence="5 10" id="KW-0545">Nucleotide biosynthesis</keyword>
<evidence type="ECO:0000256" key="3">
    <source>
        <dbReference type="ARBA" id="ARBA00017144"/>
    </source>
</evidence>
<dbReference type="InterPro" id="IPR027417">
    <property type="entry name" value="P-loop_NTPase"/>
</dbReference>
<dbReference type="GO" id="GO:0006233">
    <property type="term" value="P:dTDP biosynthetic process"/>
    <property type="evidence" value="ECO:0007669"/>
    <property type="project" value="InterPro"/>
</dbReference>
<evidence type="ECO:0000256" key="10">
    <source>
        <dbReference type="HAMAP-Rule" id="MF_00165"/>
    </source>
</evidence>